<feature type="domain" description="VWFA" evidence="4">
    <location>
        <begin position="158"/>
        <end position="349"/>
    </location>
</feature>
<dbReference type="PANTHER" id="PTHR48103">
    <property type="entry name" value="MIDASIN-RELATED"/>
    <property type="match status" value="1"/>
</dbReference>
<dbReference type="GO" id="GO:0005524">
    <property type="term" value="F:ATP binding"/>
    <property type="evidence" value="ECO:0007669"/>
    <property type="project" value="UniProtKB-KW"/>
</dbReference>
<protein>
    <submittedName>
        <fullName evidence="5">Midasin</fullName>
    </submittedName>
</protein>
<dbReference type="EMBL" id="JPKZ01001260">
    <property type="protein sequence ID" value="KHN83048.1"/>
    <property type="molecule type" value="Genomic_DNA"/>
</dbReference>
<gene>
    <name evidence="5" type="primary">MDN1</name>
    <name evidence="5" type="ORF">Tcan_18955</name>
</gene>
<evidence type="ECO:0000313" key="5">
    <source>
        <dbReference type="EMBL" id="KHN83048.1"/>
    </source>
</evidence>
<dbReference type="SUPFAM" id="SSF53300">
    <property type="entry name" value="vWA-like"/>
    <property type="match status" value="1"/>
</dbReference>
<dbReference type="GO" id="GO:0000055">
    <property type="term" value="P:ribosomal large subunit export from nucleus"/>
    <property type="evidence" value="ECO:0007669"/>
    <property type="project" value="TreeGrafter"/>
</dbReference>
<organism evidence="5 6">
    <name type="scientific">Toxocara canis</name>
    <name type="common">Canine roundworm</name>
    <dbReference type="NCBI Taxonomy" id="6265"/>
    <lineage>
        <taxon>Eukaryota</taxon>
        <taxon>Metazoa</taxon>
        <taxon>Ecdysozoa</taxon>
        <taxon>Nematoda</taxon>
        <taxon>Chromadorea</taxon>
        <taxon>Rhabditida</taxon>
        <taxon>Spirurina</taxon>
        <taxon>Ascaridomorpha</taxon>
        <taxon>Ascaridoidea</taxon>
        <taxon>Toxocaridae</taxon>
        <taxon>Toxocara</taxon>
    </lineage>
</organism>
<dbReference type="AlphaFoldDB" id="A0A0B2VNA5"/>
<proteinExistence type="predicted"/>
<evidence type="ECO:0000313" key="6">
    <source>
        <dbReference type="Proteomes" id="UP000031036"/>
    </source>
</evidence>
<dbReference type="GO" id="GO:0005634">
    <property type="term" value="C:nucleus"/>
    <property type="evidence" value="ECO:0007669"/>
    <property type="project" value="TreeGrafter"/>
</dbReference>
<accession>A0A0B2VNA5</accession>
<comment type="caution">
    <text evidence="5">The sequence shown here is derived from an EMBL/GenBank/DDBJ whole genome shotgun (WGS) entry which is preliminary data.</text>
</comment>
<dbReference type="GO" id="GO:0030687">
    <property type="term" value="C:preribosome, large subunit precursor"/>
    <property type="evidence" value="ECO:0007669"/>
    <property type="project" value="TreeGrafter"/>
</dbReference>
<dbReference type="Proteomes" id="UP000031036">
    <property type="component" value="Unassembled WGS sequence"/>
</dbReference>
<reference evidence="5 6" key="1">
    <citation type="submission" date="2014-11" db="EMBL/GenBank/DDBJ databases">
        <title>Genetic blueprint of the zoonotic pathogen Toxocara canis.</title>
        <authorList>
            <person name="Zhu X.-Q."/>
            <person name="Korhonen P.K."/>
            <person name="Cai H."/>
            <person name="Young N.D."/>
            <person name="Nejsum P."/>
            <person name="von Samson-Himmelstjerna G."/>
            <person name="Boag P.R."/>
            <person name="Tan P."/>
            <person name="Li Q."/>
            <person name="Min J."/>
            <person name="Yang Y."/>
            <person name="Wang X."/>
            <person name="Fang X."/>
            <person name="Hall R.S."/>
            <person name="Hofmann A."/>
            <person name="Sternberg P.W."/>
            <person name="Jex A.R."/>
            <person name="Gasser R.B."/>
        </authorList>
    </citation>
    <scope>NUCLEOTIDE SEQUENCE [LARGE SCALE GENOMIC DNA]</scope>
    <source>
        <strain evidence="5">PN_DK_2014</strain>
    </source>
</reference>
<feature type="compositionally biased region" description="Basic and acidic residues" evidence="3">
    <location>
        <begin position="80"/>
        <end position="90"/>
    </location>
</feature>
<evidence type="ECO:0000259" key="4">
    <source>
        <dbReference type="PROSITE" id="PS50234"/>
    </source>
</evidence>
<dbReference type="OrthoDB" id="422220at2759"/>
<evidence type="ECO:0000256" key="3">
    <source>
        <dbReference type="SAM" id="MobiDB-lite"/>
    </source>
</evidence>
<dbReference type="PANTHER" id="PTHR48103:SF2">
    <property type="entry name" value="MIDASIN"/>
    <property type="match status" value="1"/>
</dbReference>
<name>A0A0B2VNA5_TOXCA</name>
<keyword evidence="1" id="KW-0547">Nucleotide-binding</keyword>
<dbReference type="InterPro" id="IPR036465">
    <property type="entry name" value="vWFA_dom_sf"/>
</dbReference>
<evidence type="ECO:0000256" key="2">
    <source>
        <dbReference type="ARBA" id="ARBA00022840"/>
    </source>
</evidence>
<dbReference type="Pfam" id="PF13519">
    <property type="entry name" value="VWA_2"/>
    <property type="match status" value="1"/>
</dbReference>
<dbReference type="InterPro" id="IPR002035">
    <property type="entry name" value="VWF_A"/>
</dbReference>
<keyword evidence="2" id="KW-0067">ATP-binding</keyword>
<dbReference type="STRING" id="6265.A0A0B2VNA5"/>
<dbReference type="GO" id="GO:0000027">
    <property type="term" value="P:ribosomal large subunit assembly"/>
    <property type="evidence" value="ECO:0007669"/>
    <property type="project" value="TreeGrafter"/>
</dbReference>
<dbReference type="PROSITE" id="PS50234">
    <property type="entry name" value="VWFA"/>
    <property type="match status" value="1"/>
</dbReference>
<evidence type="ECO:0000256" key="1">
    <source>
        <dbReference type="ARBA" id="ARBA00022741"/>
    </source>
</evidence>
<dbReference type="SMART" id="SM00327">
    <property type="entry name" value="VWA"/>
    <property type="match status" value="1"/>
</dbReference>
<feature type="region of interest" description="Disordered" evidence="3">
    <location>
        <begin position="80"/>
        <end position="106"/>
    </location>
</feature>
<sequence length="360" mass="41108">MEGEEEKKQEATHEKNLVDEMERMEAENIQEGDEQAPEDLNEENFAHIAEEGIDRRERLVVDKASVQEAKDSRTQLEELREQNKAKRIEQESGEEREDTMENEEEIDAEDVKKVANYGGDYRSGKRLNMRRLIAYIASDYRKDRIWLRRTKKAQRNYQILIAVDDSASMHDNKMNLMACQSLCVIGTALRHLEVGQLAICKFGRKVKVLSDFCAHADSSLGGRLLSELTFTQDKTDLVNLLNVSKEMLEEARSRDRSHQMMIIVSDGRGVLADGTDRIVKALNALHRDLVTVLFVAVDSAEKSIVETKVAEFTADGQVELIPYMSKFPFPFYTLVRHISLLPATLADAIRQWFELTAQNV</sequence>
<keyword evidence="6" id="KW-1185">Reference proteome</keyword>
<dbReference type="Gene3D" id="3.40.50.410">
    <property type="entry name" value="von Willebrand factor, type A domain"/>
    <property type="match status" value="1"/>
</dbReference>
<feature type="compositionally biased region" description="Acidic residues" evidence="3">
    <location>
        <begin position="91"/>
        <end position="106"/>
    </location>
</feature>